<dbReference type="PRINTS" id="PR00081">
    <property type="entry name" value="GDHRDH"/>
</dbReference>
<evidence type="ECO:0000313" key="5">
    <source>
        <dbReference type="EMBL" id="HIW98814.1"/>
    </source>
</evidence>
<dbReference type="EMBL" id="DXGD01000060">
    <property type="protein sequence ID" value="HIW98814.1"/>
    <property type="molecule type" value="Genomic_DNA"/>
</dbReference>
<dbReference type="InterPro" id="IPR020904">
    <property type="entry name" value="Sc_DH/Rdtase_CS"/>
</dbReference>
<comment type="similarity">
    <text evidence="1 3">Belongs to the short-chain dehydrogenases/reductases (SDR) family.</text>
</comment>
<reference evidence="5" key="1">
    <citation type="journal article" date="2021" name="PeerJ">
        <title>Extensive microbial diversity within the chicken gut microbiome revealed by metagenomics and culture.</title>
        <authorList>
            <person name="Gilroy R."/>
            <person name="Ravi A."/>
            <person name="Getino M."/>
            <person name="Pursley I."/>
            <person name="Horton D.L."/>
            <person name="Alikhan N.F."/>
            <person name="Baker D."/>
            <person name="Gharbi K."/>
            <person name="Hall N."/>
            <person name="Watson M."/>
            <person name="Adriaenssens E.M."/>
            <person name="Foster-Nyarko E."/>
            <person name="Jarju S."/>
            <person name="Secka A."/>
            <person name="Antonio M."/>
            <person name="Oren A."/>
            <person name="Chaudhuri R.R."/>
            <person name="La Ragione R."/>
            <person name="Hildebrand F."/>
            <person name="Pallen M.J."/>
        </authorList>
    </citation>
    <scope>NUCLEOTIDE SEQUENCE</scope>
    <source>
        <strain evidence="5">ChiHejej3B27-3195</strain>
    </source>
</reference>
<dbReference type="InterPro" id="IPR036291">
    <property type="entry name" value="NAD(P)-bd_dom_sf"/>
</dbReference>
<dbReference type="GO" id="GO:0016491">
    <property type="term" value="F:oxidoreductase activity"/>
    <property type="evidence" value="ECO:0007669"/>
    <property type="project" value="UniProtKB-KW"/>
</dbReference>
<dbReference type="PRINTS" id="PR00080">
    <property type="entry name" value="SDRFAMILY"/>
</dbReference>
<keyword evidence="4" id="KW-0472">Membrane</keyword>
<comment type="caution">
    <text evidence="5">The sequence shown here is derived from an EMBL/GenBank/DDBJ whole genome shotgun (WGS) entry which is preliminary data.</text>
</comment>
<dbReference type="Gene3D" id="3.40.50.720">
    <property type="entry name" value="NAD(P)-binding Rossmann-like Domain"/>
    <property type="match status" value="1"/>
</dbReference>
<dbReference type="PANTHER" id="PTHR44169">
    <property type="entry name" value="NADPH-DEPENDENT 1-ACYLDIHYDROXYACETONE PHOSPHATE REDUCTASE"/>
    <property type="match status" value="1"/>
</dbReference>
<name>A0A9D1UR56_9MICC</name>
<dbReference type="AlphaFoldDB" id="A0A9D1UR56"/>
<gene>
    <name evidence="5" type="ORF">H9871_01590</name>
</gene>
<dbReference type="InterPro" id="IPR002347">
    <property type="entry name" value="SDR_fam"/>
</dbReference>
<evidence type="ECO:0000256" key="1">
    <source>
        <dbReference type="ARBA" id="ARBA00006484"/>
    </source>
</evidence>
<dbReference type="Proteomes" id="UP000824151">
    <property type="component" value="Unassembled WGS sequence"/>
</dbReference>
<feature type="transmembrane region" description="Helical" evidence="4">
    <location>
        <begin position="65"/>
        <end position="87"/>
    </location>
</feature>
<evidence type="ECO:0000256" key="2">
    <source>
        <dbReference type="ARBA" id="ARBA00023002"/>
    </source>
</evidence>
<keyword evidence="4" id="KW-0812">Transmembrane</keyword>
<keyword evidence="2" id="KW-0560">Oxidoreductase</keyword>
<protein>
    <submittedName>
        <fullName evidence="5">SDR family NAD(P)-dependent oxidoreductase</fullName>
    </submittedName>
</protein>
<accession>A0A9D1UR56</accession>
<evidence type="ECO:0000256" key="4">
    <source>
        <dbReference type="SAM" id="Phobius"/>
    </source>
</evidence>
<organism evidence="5 6">
    <name type="scientific">Candidatus Nesterenkonia stercoripullorum</name>
    <dbReference type="NCBI Taxonomy" id="2838701"/>
    <lineage>
        <taxon>Bacteria</taxon>
        <taxon>Bacillati</taxon>
        <taxon>Actinomycetota</taxon>
        <taxon>Actinomycetes</taxon>
        <taxon>Micrococcales</taxon>
        <taxon>Micrococcaceae</taxon>
        <taxon>Nesterenkonia</taxon>
    </lineage>
</organism>
<dbReference type="SUPFAM" id="SSF51735">
    <property type="entry name" value="NAD(P)-binding Rossmann-fold domains"/>
    <property type="match status" value="1"/>
</dbReference>
<evidence type="ECO:0000313" key="6">
    <source>
        <dbReference type="Proteomes" id="UP000824151"/>
    </source>
</evidence>
<dbReference type="PROSITE" id="PS00061">
    <property type="entry name" value="ADH_SHORT"/>
    <property type="match status" value="1"/>
</dbReference>
<sequence length="191" mass="19631">MSTMSDVSLRGAADIRCKGLRHEDVTVLVNNAGAVSFGSLLTGPLDDAHAMFRTNVFGPWEMTRVFAPALAASGGAMVSVLSAIAWFSPPQNGAYAATKAAAWSLTNGLRMGLESAGVLVQGLHFGAVDTDFAAGYDGTKIAPGQVVNASLEGLEAEAPEVLVDAESRNTKAALSGAPGEYLRRFLGSAGS</sequence>
<proteinExistence type="inferred from homology"/>
<dbReference type="PANTHER" id="PTHR44169:SF6">
    <property type="entry name" value="NADPH-DEPENDENT 1-ACYLDIHYDROXYACETONE PHOSPHATE REDUCTASE"/>
    <property type="match status" value="1"/>
</dbReference>
<keyword evidence="4" id="KW-1133">Transmembrane helix</keyword>
<dbReference type="Pfam" id="PF00106">
    <property type="entry name" value="adh_short"/>
    <property type="match status" value="1"/>
</dbReference>
<reference evidence="5" key="2">
    <citation type="submission" date="2021-04" db="EMBL/GenBank/DDBJ databases">
        <authorList>
            <person name="Gilroy R."/>
        </authorList>
    </citation>
    <scope>NUCLEOTIDE SEQUENCE</scope>
    <source>
        <strain evidence="5">ChiHejej3B27-3195</strain>
    </source>
</reference>
<evidence type="ECO:0000256" key="3">
    <source>
        <dbReference type="RuleBase" id="RU000363"/>
    </source>
</evidence>